<dbReference type="Pfam" id="PF06789">
    <property type="entry name" value="MINAR1_C"/>
    <property type="match status" value="1"/>
</dbReference>
<evidence type="ECO:0000313" key="11">
    <source>
        <dbReference type="RefSeq" id="XP_030646284.1"/>
    </source>
</evidence>
<dbReference type="PANTHER" id="PTHR31530:SF2">
    <property type="entry name" value="MAJOR INTRINSICALLY DISORDERED NOTCH2-BINDING RECEPTOR 1"/>
    <property type="match status" value="1"/>
</dbReference>
<feature type="domain" description="Major intrinsically disordered Notch2-binding receptor 1-like C-terminal" evidence="8">
    <location>
        <begin position="632"/>
        <end position="695"/>
    </location>
</feature>
<keyword evidence="3 7" id="KW-1133">Transmembrane helix</keyword>
<dbReference type="CTD" id="101882084"/>
<feature type="compositionally biased region" description="Basic and acidic residues" evidence="6">
    <location>
        <begin position="550"/>
        <end position="580"/>
    </location>
</feature>
<evidence type="ECO:0000256" key="3">
    <source>
        <dbReference type="ARBA" id="ARBA00022989"/>
    </source>
</evidence>
<dbReference type="AlphaFoldDB" id="A0A6J2WNW0"/>
<proteinExistence type="inferred from homology"/>
<evidence type="ECO:0000256" key="4">
    <source>
        <dbReference type="ARBA" id="ARBA00023136"/>
    </source>
</evidence>
<evidence type="ECO:0000313" key="10">
    <source>
        <dbReference type="Proteomes" id="UP000504632"/>
    </source>
</evidence>
<dbReference type="InterPro" id="IPR039706">
    <property type="entry name" value="MINAR1-like"/>
</dbReference>
<feature type="region of interest" description="Disordered" evidence="6">
    <location>
        <begin position="511"/>
        <end position="587"/>
    </location>
</feature>
<keyword evidence="2 7" id="KW-0812">Transmembrane</keyword>
<evidence type="ECO:0000256" key="6">
    <source>
        <dbReference type="SAM" id="MobiDB-lite"/>
    </source>
</evidence>
<dbReference type="FunCoup" id="A0A6J2WNW0">
    <property type="interactions" value="82"/>
</dbReference>
<evidence type="ECO:0000259" key="8">
    <source>
        <dbReference type="Pfam" id="PF06789"/>
    </source>
</evidence>
<dbReference type="InterPro" id="IPR009626">
    <property type="entry name" value="MINAR1-like_C"/>
</dbReference>
<evidence type="ECO:0000256" key="1">
    <source>
        <dbReference type="ARBA" id="ARBA00006410"/>
    </source>
</evidence>
<feature type="compositionally biased region" description="Low complexity" evidence="6">
    <location>
        <begin position="97"/>
        <end position="117"/>
    </location>
</feature>
<keyword evidence="4 7" id="KW-0472">Membrane</keyword>
<dbReference type="Pfam" id="PF22948">
    <property type="entry name" value="MINAR1_N"/>
    <property type="match status" value="1"/>
</dbReference>
<dbReference type="GO" id="GO:0008285">
    <property type="term" value="P:negative regulation of cell population proliferation"/>
    <property type="evidence" value="ECO:0007669"/>
    <property type="project" value="TreeGrafter"/>
</dbReference>
<dbReference type="RefSeq" id="XP_030646284.1">
    <property type="nucleotide sequence ID" value="XM_030790424.1"/>
</dbReference>
<accession>A0A6J2WNW0</accession>
<gene>
    <name evidence="11" type="primary">minar1l</name>
</gene>
<feature type="transmembrane region" description="Helical" evidence="7">
    <location>
        <begin position="674"/>
        <end position="693"/>
    </location>
</feature>
<sequence length="696" mass="76743">MAAGSAEDPLVLMEVLEMLGASRRMCVSYADMCVCLSRRFQLQPLLELRSLLYSTACQDPCFPATLFRDRLHTPCANALSAAADVVSLFNLLTHTHTHSQTQTPTTDQSLTSSPPSSHNNQSLTSSLDGKGCEAWDWPNVLSVIGGGTMAESCKYERQRNVFKEEFHNIPPLIPVETDSQSQFSPERKAQKEQEEDVLFVTHENPYDADADAHTPAARTRTRTQRAKHESLDDLQTSTYFGPPGSDWAQQSRAPPTKSHSLDTDTEKSELEKTGLINPGLDKPALDRLGSGRPRLQGTGFGSTGFDRTGLDSTGLDSHSFEGSAFDPILISSVRDALKRLSGRSLDALSDWPVTTMGEREGGVSSIGTQTEFPPDRRALRSLMLSEKFSFDNPDLIAEDDISAIFRFLDDISMCGSMAVLPGEGGALTGNQPGLAEGADGVSPDRRGRLGKLRRLFHSLEGPEEGVRWGVGRLLQRITDLEQRLEPITELRDQLTHILTALQRLEEKSQLTHAHTQLQDGQGADTHTCAETGPHTHTQAGAQRKGMFSQRDSRSHMDSSSSETHKDWTVKYSKEQQEDQQTRGGKRQGLLVQEEISSHFLSDAHRIPLHSCMKSPALRATDRPRVSWSQSELTPLDLQAPESLDLWLDDVCTPASDTLLRRTVTRCSHARTYRITALSVTATVILLLIIIIPISTT</sequence>
<feature type="compositionally biased region" description="Basic and acidic residues" evidence="6">
    <location>
        <begin position="259"/>
        <end position="272"/>
    </location>
</feature>
<feature type="domain" description="MINAR1 N-terminal helical" evidence="9">
    <location>
        <begin position="8"/>
        <end position="95"/>
    </location>
</feature>
<feature type="region of interest" description="Disordered" evidence="6">
    <location>
        <begin position="207"/>
        <end position="306"/>
    </location>
</feature>
<dbReference type="PANTHER" id="PTHR31530">
    <property type="entry name" value="MAJOR INTRINSICALLY DISORDERED NOTCH2-BINDING RECEPTOR 1 MINAR1 FAMILY MEMBER"/>
    <property type="match status" value="1"/>
</dbReference>
<dbReference type="Proteomes" id="UP000504632">
    <property type="component" value="Chromosome 13"/>
</dbReference>
<evidence type="ECO:0000256" key="7">
    <source>
        <dbReference type="SAM" id="Phobius"/>
    </source>
</evidence>
<evidence type="ECO:0000256" key="2">
    <source>
        <dbReference type="ARBA" id="ARBA00022692"/>
    </source>
</evidence>
<evidence type="ECO:0000256" key="5">
    <source>
        <dbReference type="ARBA" id="ARBA00037847"/>
    </source>
</evidence>
<dbReference type="GO" id="GO:0012505">
    <property type="term" value="C:endomembrane system"/>
    <property type="evidence" value="ECO:0007669"/>
    <property type="project" value="UniProtKB-SubCell"/>
</dbReference>
<dbReference type="GO" id="GO:0032007">
    <property type="term" value="P:negative regulation of TOR signaling"/>
    <property type="evidence" value="ECO:0007669"/>
    <property type="project" value="TreeGrafter"/>
</dbReference>
<name>A0A6J2WNW0_CHACN</name>
<evidence type="ECO:0000259" key="9">
    <source>
        <dbReference type="Pfam" id="PF22948"/>
    </source>
</evidence>
<protein>
    <submittedName>
        <fullName evidence="11">Major intrinsically disordered Notch2-binding receptor 1</fullName>
    </submittedName>
</protein>
<dbReference type="OrthoDB" id="8875526at2759"/>
<comment type="similarity">
    <text evidence="1">Belongs to the MINAR family.</text>
</comment>
<dbReference type="InterPro" id="IPR055117">
    <property type="entry name" value="MINAR1_N"/>
</dbReference>
<keyword evidence="11" id="KW-0675">Receptor</keyword>
<dbReference type="GeneID" id="115826548"/>
<dbReference type="InParanoid" id="A0A6J2WNW0"/>
<feature type="region of interest" description="Disordered" evidence="6">
    <location>
        <begin position="174"/>
        <end position="194"/>
    </location>
</feature>
<organism evidence="10 11">
    <name type="scientific">Chanos chanos</name>
    <name type="common">Milkfish</name>
    <name type="synonym">Mugil chanos</name>
    <dbReference type="NCBI Taxonomy" id="29144"/>
    <lineage>
        <taxon>Eukaryota</taxon>
        <taxon>Metazoa</taxon>
        <taxon>Chordata</taxon>
        <taxon>Craniata</taxon>
        <taxon>Vertebrata</taxon>
        <taxon>Euteleostomi</taxon>
        <taxon>Actinopterygii</taxon>
        <taxon>Neopterygii</taxon>
        <taxon>Teleostei</taxon>
        <taxon>Ostariophysi</taxon>
        <taxon>Gonorynchiformes</taxon>
        <taxon>Chanidae</taxon>
        <taxon>Chanos</taxon>
    </lineage>
</organism>
<reference evidence="11" key="1">
    <citation type="submission" date="2025-08" db="UniProtKB">
        <authorList>
            <consortium name="RefSeq"/>
        </authorList>
    </citation>
    <scope>IDENTIFICATION</scope>
</reference>
<comment type="subcellular location">
    <subcellularLocation>
        <location evidence="5">Endomembrane system</location>
        <topology evidence="5">Single-pass membrane protein</topology>
    </subcellularLocation>
</comment>
<feature type="region of interest" description="Disordered" evidence="6">
    <location>
        <begin position="97"/>
        <end position="125"/>
    </location>
</feature>
<keyword evidence="10" id="KW-1185">Reference proteome</keyword>
<dbReference type="GO" id="GO:0005886">
    <property type="term" value="C:plasma membrane"/>
    <property type="evidence" value="ECO:0007669"/>
    <property type="project" value="TreeGrafter"/>
</dbReference>